<accession>A0ACB7J9Y5</accession>
<name>A0ACB7J9Y5_PLECO</name>
<evidence type="ECO:0000313" key="1">
    <source>
        <dbReference type="EMBL" id="KAG9227408.1"/>
    </source>
</evidence>
<comment type="caution">
    <text evidence="1">The sequence shown here is derived from an EMBL/GenBank/DDBJ whole genome shotgun (WGS) entry which is preliminary data.</text>
</comment>
<keyword evidence="2" id="KW-1185">Reference proteome</keyword>
<protein>
    <submittedName>
        <fullName evidence="1">Uncharacterized protein</fullName>
    </submittedName>
</protein>
<gene>
    <name evidence="1" type="ORF">CCMSSC00406_0004053</name>
</gene>
<dbReference type="EMBL" id="WQMT02000001">
    <property type="protein sequence ID" value="KAG9227408.1"/>
    <property type="molecule type" value="Genomic_DNA"/>
</dbReference>
<evidence type="ECO:0000313" key="2">
    <source>
        <dbReference type="Proteomes" id="UP000824881"/>
    </source>
</evidence>
<reference evidence="1 2" key="1">
    <citation type="journal article" date="2021" name="Appl. Environ. Microbiol.">
        <title>Genetic linkage and physical mapping for an oyster mushroom Pleurotus cornucopiae and QTL analysis for the trait cap color.</title>
        <authorList>
            <person name="Zhang Y."/>
            <person name="Gao W."/>
            <person name="Sonnenberg A."/>
            <person name="Chen Q."/>
            <person name="Zhang J."/>
            <person name="Huang C."/>
        </authorList>
    </citation>
    <scope>NUCLEOTIDE SEQUENCE [LARGE SCALE GENOMIC DNA]</scope>
    <source>
        <strain evidence="1">CCMSSC00406</strain>
    </source>
</reference>
<organism evidence="1 2">
    <name type="scientific">Pleurotus cornucopiae</name>
    <name type="common">Cornucopia mushroom</name>
    <dbReference type="NCBI Taxonomy" id="5321"/>
    <lineage>
        <taxon>Eukaryota</taxon>
        <taxon>Fungi</taxon>
        <taxon>Dikarya</taxon>
        <taxon>Basidiomycota</taxon>
        <taxon>Agaricomycotina</taxon>
        <taxon>Agaricomycetes</taxon>
        <taxon>Agaricomycetidae</taxon>
        <taxon>Agaricales</taxon>
        <taxon>Pleurotineae</taxon>
        <taxon>Pleurotaceae</taxon>
        <taxon>Pleurotus</taxon>
    </lineage>
</organism>
<dbReference type="Proteomes" id="UP000824881">
    <property type="component" value="Unassembled WGS sequence"/>
</dbReference>
<sequence length="881" mass="98418">MTTTEPENPCISSKPELLPVELIAKIISFAADAHRSKGDRRCPSISSTLTAGSLVSHTWNTICRSHIFHTICIIDFSNPAAPLSFLHFQAPHLSEYIRKLHFEWDPCCTAADWLPECFGRLKNLCELHLDAWLPDRVALAPLGIASLLAAPRLRKLVLRDCLFATDASDLLSVLPATIEELILEEIDLRDLRDSRVNAPSNNSKCLAYLRSVDLIYALHPMFQSKAFIECPNLERLCVEYEDSEPWVLPPWVPASLSELEVRVGSDGCIPDFGTTIQPSAVTIRLTAESVDSYYEPFTWVKDCINRLPSPRSIQALTINIVNQNYMPEDDLSDGLYPTLSDYEMLSHFLQKLRVCEHGNLKNITLNVTVEMEAGAIVKGLSDVNESRAAEGREVANLEKGFAELLKANVLDVDFTLKRILDHEDDLSETLNYPLPMSRHLVRNRVGQFGGWMPQDKHVLASWLTKKLAQAGDPEANSGSWNSVICEFRRLIEDTPEIYKGFHEMFAQIPPDYENDPTGTPQIKDYMTMLNLLNVIISEAPEWHYDPENPSANDLVGFPINAVLDWPMGTDAGYAMFISPAVNAQFKKMFDVWTTYLTSYASTAVLTNAENGWFGPSALEQFPNFAQTYVCDPDDPSGHYGFTSWDGFFTRLFQPGQREIDAELVDNDAIVHSACESSVYRVATHVQARDRFWLKGQPYSVIHMLNNDPYASQFVGGTIYQAFLSATKYHRWHSPVNGVVVKTVLVPGTYYAESPTESFEGDIDGDGPDPAGPNLSQAFITSMATRCLIFIRAKDPRIGLICFIGVGMAEVSTCEMTVKEGDAVSKGQEIGMFHFGGSTHCLLFRPETDIQIDDAYIPKNDTDSPEVHVKAPIAWVGDKPYN</sequence>
<proteinExistence type="predicted"/>